<feature type="region of interest" description="Disordered" evidence="1">
    <location>
        <begin position="314"/>
        <end position="344"/>
    </location>
</feature>
<name>A0AAV2HI21_LYMST</name>
<feature type="compositionally biased region" description="Polar residues" evidence="1">
    <location>
        <begin position="175"/>
        <end position="192"/>
    </location>
</feature>
<feature type="compositionally biased region" description="Polar residues" evidence="1">
    <location>
        <begin position="314"/>
        <end position="328"/>
    </location>
</feature>
<reference evidence="2 3" key="1">
    <citation type="submission" date="2024-04" db="EMBL/GenBank/DDBJ databases">
        <authorList>
            <consortium name="Genoscope - CEA"/>
            <person name="William W."/>
        </authorList>
    </citation>
    <scope>NUCLEOTIDE SEQUENCE [LARGE SCALE GENOMIC DNA]</scope>
</reference>
<evidence type="ECO:0000313" key="2">
    <source>
        <dbReference type="EMBL" id="CAL1531806.1"/>
    </source>
</evidence>
<dbReference type="Pfam" id="PF08208">
    <property type="entry name" value="RNA_polI_A34"/>
    <property type="match status" value="1"/>
</dbReference>
<dbReference type="InterPro" id="IPR013240">
    <property type="entry name" value="DNA-dir_RNA_pol1_su_RPA34"/>
</dbReference>
<sequence length="344" mass="38640">MSYKIPDNFEEDDVSNLKLSEDDEIYLIRVPKGFDIKKLHETKFSPDQITEIEVEDDNDQLASVYELSVFRQEDLDVVPVVKSKRKSACLGPPISGLLCVTKSYNVNPSSLDHSLGLNETKPVEMPPGLKQRYTPFGSGNPEQFSTKKKKRKHSLSQVVTPDGKPLRKKRKIDKTSNIELGTSPKTSQVDSIGDSCQSGAKLLKSTSKRYFHETPVACETAVTKKVKHKKLNHSVNEFDDSQTCSPKKRHKKSKKRHSSDSLVFIDPKEDASKVLPDLLDGHVEVSQDDPSVSGEIKEISNQVKRKLSSGYYSFSADTSLDSGENSAYSKDRKKKRKRKKDDGY</sequence>
<feature type="compositionally biased region" description="Basic residues" evidence="1">
    <location>
        <begin position="246"/>
        <end position="257"/>
    </location>
</feature>
<keyword evidence="3" id="KW-1185">Reference proteome</keyword>
<gene>
    <name evidence="2" type="ORF">GSLYS_00005901001</name>
</gene>
<dbReference type="GO" id="GO:0006360">
    <property type="term" value="P:transcription by RNA polymerase I"/>
    <property type="evidence" value="ECO:0007669"/>
    <property type="project" value="InterPro"/>
</dbReference>
<organism evidence="2 3">
    <name type="scientific">Lymnaea stagnalis</name>
    <name type="common">Great pond snail</name>
    <name type="synonym">Helix stagnalis</name>
    <dbReference type="NCBI Taxonomy" id="6523"/>
    <lineage>
        <taxon>Eukaryota</taxon>
        <taxon>Metazoa</taxon>
        <taxon>Spiralia</taxon>
        <taxon>Lophotrochozoa</taxon>
        <taxon>Mollusca</taxon>
        <taxon>Gastropoda</taxon>
        <taxon>Heterobranchia</taxon>
        <taxon>Euthyneura</taxon>
        <taxon>Panpulmonata</taxon>
        <taxon>Hygrophila</taxon>
        <taxon>Lymnaeoidea</taxon>
        <taxon>Lymnaeidae</taxon>
        <taxon>Lymnaea</taxon>
    </lineage>
</organism>
<protein>
    <submittedName>
        <fullName evidence="2">Uncharacterized protein</fullName>
    </submittedName>
</protein>
<evidence type="ECO:0000313" key="3">
    <source>
        <dbReference type="Proteomes" id="UP001497497"/>
    </source>
</evidence>
<feature type="region of interest" description="Disordered" evidence="1">
    <location>
        <begin position="111"/>
        <end position="192"/>
    </location>
</feature>
<dbReference type="Gene3D" id="6.20.250.70">
    <property type="match status" value="1"/>
</dbReference>
<proteinExistence type="predicted"/>
<comment type="caution">
    <text evidence="2">The sequence shown here is derived from an EMBL/GenBank/DDBJ whole genome shotgun (WGS) entry which is preliminary data.</text>
</comment>
<dbReference type="AlphaFoldDB" id="A0AAV2HI21"/>
<feature type="region of interest" description="Disordered" evidence="1">
    <location>
        <begin position="233"/>
        <end position="263"/>
    </location>
</feature>
<evidence type="ECO:0000256" key="1">
    <source>
        <dbReference type="SAM" id="MobiDB-lite"/>
    </source>
</evidence>
<feature type="compositionally biased region" description="Basic residues" evidence="1">
    <location>
        <begin position="331"/>
        <end position="344"/>
    </location>
</feature>
<dbReference type="Proteomes" id="UP001497497">
    <property type="component" value="Unassembled WGS sequence"/>
</dbReference>
<dbReference type="EMBL" id="CAXITT010000098">
    <property type="protein sequence ID" value="CAL1531806.1"/>
    <property type="molecule type" value="Genomic_DNA"/>
</dbReference>
<accession>A0AAV2HI21</accession>